<accession>A0A6A6T5D5</accession>
<proteinExistence type="predicted"/>
<keyword evidence="3" id="KW-1185">Reference proteome</keyword>
<dbReference type="EMBL" id="MU004351">
    <property type="protein sequence ID" value="KAF2655269.1"/>
    <property type="molecule type" value="Genomic_DNA"/>
</dbReference>
<sequence>MAGWPMGARRRQLSNTPVFQAQASPTTFSPALQPTLGMAAHPVQYIRLHVRYGGRSNRHAGGVNLAQNSSLTALGLLAPRGVASICRKSSYHAVAYLETAGASGTCGRCDAVNKSNTRSRGASWFMGLRASSHGSRLTAGRASRPKPKSLIAAAMRAAACRGSLEQRKYAALVATWRAVRGLAGC</sequence>
<feature type="region of interest" description="Disordered" evidence="1">
    <location>
        <begin position="1"/>
        <end position="20"/>
    </location>
</feature>
<gene>
    <name evidence="2" type="ORF">K491DRAFT_678974</name>
</gene>
<name>A0A6A6T5D5_9PLEO</name>
<evidence type="ECO:0000256" key="1">
    <source>
        <dbReference type="SAM" id="MobiDB-lite"/>
    </source>
</evidence>
<reference evidence="2" key="1">
    <citation type="journal article" date="2020" name="Stud. Mycol.">
        <title>101 Dothideomycetes genomes: a test case for predicting lifestyles and emergence of pathogens.</title>
        <authorList>
            <person name="Haridas S."/>
            <person name="Albert R."/>
            <person name="Binder M."/>
            <person name="Bloem J."/>
            <person name="Labutti K."/>
            <person name="Salamov A."/>
            <person name="Andreopoulos B."/>
            <person name="Baker S."/>
            <person name="Barry K."/>
            <person name="Bills G."/>
            <person name="Bluhm B."/>
            <person name="Cannon C."/>
            <person name="Castanera R."/>
            <person name="Culley D."/>
            <person name="Daum C."/>
            <person name="Ezra D."/>
            <person name="Gonzalez J."/>
            <person name="Henrissat B."/>
            <person name="Kuo A."/>
            <person name="Liang C."/>
            <person name="Lipzen A."/>
            <person name="Lutzoni F."/>
            <person name="Magnuson J."/>
            <person name="Mondo S."/>
            <person name="Nolan M."/>
            <person name="Ohm R."/>
            <person name="Pangilinan J."/>
            <person name="Park H.-J."/>
            <person name="Ramirez L."/>
            <person name="Alfaro M."/>
            <person name="Sun H."/>
            <person name="Tritt A."/>
            <person name="Yoshinaga Y."/>
            <person name="Zwiers L.-H."/>
            <person name="Turgeon B."/>
            <person name="Goodwin S."/>
            <person name="Spatafora J."/>
            <person name="Crous P."/>
            <person name="Grigoriev I."/>
        </authorList>
    </citation>
    <scope>NUCLEOTIDE SEQUENCE</scope>
    <source>
        <strain evidence="2">CBS 122681</strain>
    </source>
</reference>
<protein>
    <submittedName>
        <fullName evidence="2">Uncharacterized protein</fullName>
    </submittedName>
</protein>
<organism evidence="2 3">
    <name type="scientific">Lophiostoma macrostomum CBS 122681</name>
    <dbReference type="NCBI Taxonomy" id="1314788"/>
    <lineage>
        <taxon>Eukaryota</taxon>
        <taxon>Fungi</taxon>
        <taxon>Dikarya</taxon>
        <taxon>Ascomycota</taxon>
        <taxon>Pezizomycotina</taxon>
        <taxon>Dothideomycetes</taxon>
        <taxon>Pleosporomycetidae</taxon>
        <taxon>Pleosporales</taxon>
        <taxon>Lophiostomataceae</taxon>
        <taxon>Lophiostoma</taxon>
    </lineage>
</organism>
<evidence type="ECO:0000313" key="3">
    <source>
        <dbReference type="Proteomes" id="UP000799324"/>
    </source>
</evidence>
<dbReference type="AlphaFoldDB" id="A0A6A6T5D5"/>
<evidence type="ECO:0000313" key="2">
    <source>
        <dbReference type="EMBL" id="KAF2655269.1"/>
    </source>
</evidence>
<dbReference type="Proteomes" id="UP000799324">
    <property type="component" value="Unassembled WGS sequence"/>
</dbReference>